<dbReference type="EMBL" id="CAUJNA010003369">
    <property type="protein sequence ID" value="CAJ1400361.1"/>
    <property type="molecule type" value="Genomic_DNA"/>
</dbReference>
<comment type="caution">
    <text evidence="2">The sequence shown here is derived from an EMBL/GenBank/DDBJ whole genome shotgun (WGS) entry which is preliminary data.</text>
</comment>
<keyword evidence="1" id="KW-0812">Transmembrane</keyword>
<dbReference type="Pfam" id="PF12400">
    <property type="entry name" value="STIMATE"/>
    <property type="match status" value="1"/>
</dbReference>
<evidence type="ECO:0000313" key="3">
    <source>
        <dbReference type="Proteomes" id="UP001178507"/>
    </source>
</evidence>
<feature type="transmembrane region" description="Helical" evidence="1">
    <location>
        <begin position="6"/>
        <end position="29"/>
    </location>
</feature>
<feature type="transmembrane region" description="Helical" evidence="1">
    <location>
        <begin position="180"/>
        <end position="200"/>
    </location>
</feature>
<reference evidence="2" key="1">
    <citation type="submission" date="2023-08" db="EMBL/GenBank/DDBJ databases">
        <authorList>
            <person name="Chen Y."/>
            <person name="Shah S."/>
            <person name="Dougan E. K."/>
            <person name="Thang M."/>
            <person name="Chan C."/>
        </authorList>
    </citation>
    <scope>NUCLEOTIDE SEQUENCE</scope>
</reference>
<proteinExistence type="predicted"/>
<evidence type="ECO:0000313" key="2">
    <source>
        <dbReference type="EMBL" id="CAJ1400361.1"/>
    </source>
</evidence>
<keyword evidence="3" id="KW-1185">Reference proteome</keyword>
<dbReference type="AlphaFoldDB" id="A0AA36J723"/>
<protein>
    <recommendedName>
        <fullName evidence="4">Transmembrane protein 110</fullName>
    </recommendedName>
</protein>
<sequence>MKDCVVLPGLYGILVQLLLFCCCVGVLLIKKVREGSRRTWLQFGLDSSKQFVGSGWIHVLNLLCALVMGTQMDECDECEWYWLNIMLDTTLGVLVEYLLLRLVMEALNTVLQEGAQDFRTGSYWRGGDFEVAMYLKQLLVWLLIVTFMKLSMVVLMILLAKPLTLIARAMLKPFLANPKLKLIMVMIVTPMFMNAFQFWVTDSFLKKQEGDQDHEAFSRGSVTSPLVGSIGGDDNEAANENGAKHVSLRACSTGKVQITLNRHLADKR</sequence>
<dbReference type="InterPro" id="IPR022127">
    <property type="entry name" value="STIMATE/YPL162C"/>
</dbReference>
<accession>A0AA36J723</accession>
<dbReference type="PANTHER" id="PTHR31735:SF1">
    <property type="entry name" value="VACUOLAR MEMBRANE PROTEIN YPL162C"/>
    <property type="match status" value="1"/>
</dbReference>
<feature type="transmembrane region" description="Helical" evidence="1">
    <location>
        <begin position="138"/>
        <end position="160"/>
    </location>
</feature>
<dbReference type="GO" id="GO:0016020">
    <property type="term" value="C:membrane"/>
    <property type="evidence" value="ECO:0007669"/>
    <property type="project" value="TreeGrafter"/>
</dbReference>
<organism evidence="2 3">
    <name type="scientific">Effrenium voratum</name>
    <dbReference type="NCBI Taxonomy" id="2562239"/>
    <lineage>
        <taxon>Eukaryota</taxon>
        <taxon>Sar</taxon>
        <taxon>Alveolata</taxon>
        <taxon>Dinophyceae</taxon>
        <taxon>Suessiales</taxon>
        <taxon>Symbiodiniaceae</taxon>
        <taxon>Effrenium</taxon>
    </lineage>
</organism>
<dbReference type="PANTHER" id="PTHR31735">
    <property type="entry name" value="VACUOLAR MEMBRANE PROTEIN YPL162C"/>
    <property type="match status" value="1"/>
</dbReference>
<evidence type="ECO:0000256" key="1">
    <source>
        <dbReference type="SAM" id="Phobius"/>
    </source>
</evidence>
<gene>
    <name evidence="2" type="ORF">EVOR1521_LOCUS23706</name>
</gene>
<evidence type="ECO:0008006" key="4">
    <source>
        <dbReference type="Google" id="ProtNLM"/>
    </source>
</evidence>
<name>A0AA36J723_9DINO</name>
<keyword evidence="1" id="KW-0472">Membrane</keyword>
<keyword evidence="1" id="KW-1133">Transmembrane helix</keyword>
<dbReference type="Proteomes" id="UP001178507">
    <property type="component" value="Unassembled WGS sequence"/>
</dbReference>